<dbReference type="PROSITE" id="PS50206">
    <property type="entry name" value="RHODANESE_3"/>
    <property type="match status" value="1"/>
</dbReference>
<dbReference type="PANTHER" id="PTHR30401:SF0">
    <property type="entry name" value="TRNA 2-SELENOURIDINE SYNTHASE"/>
    <property type="match status" value="1"/>
</dbReference>
<dbReference type="InterPro" id="IPR027417">
    <property type="entry name" value="P-loop_NTPase"/>
</dbReference>
<dbReference type="PROSITE" id="PS00380">
    <property type="entry name" value="RHODANESE_1"/>
    <property type="match status" value="1"/>
</dbReference>
<feature type="domain" description="Rhodanese" evidence="2">
    <location>
        <begin position="44"/>
        <end position="159"/>
    </location>
</feature>
<protein>
    <recommendedName>
        <fullName evidence="2">Rhodanese domain-containing protein</fullName>
    </recommendedName>
</protein>
<dbReference type="InterPro" id="IPR036873">
    <property type="entry name" value="Rhodanese-like_dom_sf"/>
</dbReference>
<name>A0ABD0MA07_9CAEN</name>
<dbReference type="Pfam" id="PF00581">
    <property type="entry name" value="Rhodanese"/>
    <property type="match status" value="1"/>
</dbReference>
<dbReference type="SMART" id="SM00450">
    <property type="entry name" value="RHOD"/>
    <property type="match status" value="1"/>
</dbReference>
<organism evidence="3 4">
    <name type="scientific">Batillaria attramentaria</name>
    <dbReference type="NCBI Taxonomy" id="370345"/>
    <lineage>
        <taxon>Eukaryota</taxon>
        <taxon>Metazoa</taxon>
        <taxon>Spiralia</taxon>
        <taxon>Lophotrochozoa</taxon>
        <taxon>Mollusca</taxon>
        <taxon>Gastropoda</taxon>
        <taxon>Caenogastropoda</taxon>
        <taxon>Sorbeoconcha</taxon>
        <taxon>Cerithioidea</taxon>
        <taxon>Batillariidae</taxon>
        <taxon>Batillaria</taxon>
    </lineage>
</organism>
<evidence type="ECO:0000313" key="4">
    <source>
        <dbReference type="Proteomes" id="UP001519460"/>
    </source>
</evidence>
<dbReference type="SUPFAM" id="SSF52821">
    <property type="entry name" value="Rhodanese/Cell cycle control phosphatase"/>
    <property type="match status" value="1"/>
</dbReference>
<dbReference type="Pfam" id="PF26341">
    <property type="entry name" value="AAA_SelU"/>
    <property type="match status" value="1"/>
</dbReference>
<gene>
    <name evidence="3" type="ORF">BaRGS_00000510</name>
</gene>
<dbReference type="SUPFAM" id="SSF52540">
    <property type="entry name" value="P-loop containing nucleoside triphosphate hydrolases"/>
    <property type="match status" value="1"/>
</dbReference>
<dbReference type="InterPro" id="IPR017582">
    <property type="entry name" value="SelU"/>
</dbReference>
<sequence length="371" mass="42747">MSQLLHQQLSRVVLSRCPSYSKWHQIRKLVTKTTDPFHPEVSDVIDVRAPLEYEVDHIPGAVNLPVLDDNQRTEVGTVYSKDSFEARKLGASLVSRNIADHITNYFSAKRQEYCPLVYCWRGGQRSQSLAIVLSQTGFRVKVLDGGYRTYRRAVIRDLEHLPHHLTFKVITGLTGSGKTLLLHTLQEHGAQVLDLEGLARHKGSLLGLWHQDKQPSQKLWESHLRHHLTTYDPARPVWVESESRKVGRLIIPPALFSKMCEGDRVEVCVPTAERIKHILNDYPHWIEDSEALKQVLTPLKKIRGQQMLDAWFRLIDQGKWEEFIESLLLEHYDITYTVSQKKNSLAKEKDVVQMDDLSEKSCLQFVHQVLQ</sequence>
<accession>A0ABD0MA07</accession>
<keyword evidence="4" id="KW-1185">Reference proteome</keyword>
<evidence type="ECO:0000259" key="2">
    <source>
        <dbReference type="PROSITE" id="PS50206"/>
    </source>
</evidence>
<dbReference type="InterPro" id="IPR001763">
    <property type="entry name" value="Rhodanese-like_dom"/>
</dbReference>
<evidence type="ECO:0000256" key="1">
    <source>
        <dbReference type="ARBA" id="ARBA00023266"/>
    </source>
</evidence>
<dbReference type="Gene3D" id="3.40.250.10">
    <property type="entry name" value="Rhodanese-like domain"/>
    <property type="match status" value="1"/>
</dbReference>
<dbReference type="NCBIfam" id="NF008750">
    <property type="entry name" value="PRK11784.1-2"/>
    <property type="match status" value="1"/>
</dbReference>
<dbReference type="Proteomes" id="UP001519460">
    <property type="component" value="Unassembled WGS sequence"/>
</dbReference>
<keyword evidence="1" id="KW-0711">Selenium</keyword>
<dbReference type="InterPro" id="IPR058840">
    <property type="entry name" value="AAA_SelU"/>
</dbReference>
<dbReference type="AlphaFoldDB" id="A0ABD0MA07"/>
<reference evidence="3 4" key="1">
    <citation type="journal article" date="2023" name="Sci. Data">
        <title>Genome assembly of the Korean intertidal mud-creeper Batillaria attramentaria.</title>
        <authorList>
            <person name="Patra A.K."/>
            <person name="Ho P.T."/>
            <person name="Jun S."/>
            <person name="Lee S.J."/>
            <person name="Kim Y."/>
            <person name="Won Y.J."/>
        </authorList>
    </citation>
    <scope>NUCLEOTIDE SEQUENCE [LARGE SCALE GENOMIC DNA]</scope>
    <source>
        <strain evidence="3">Wonlab-2016</strain>
    </source>
</reference>
<dbReference type="NCBIfam" id="NF008752">
    <property type="entry name" value="PRK11784.1-4"/>
    <property type="match status" value="1"/>
</dbReference>
<dbReference type="EMBL" id="JACVVK020000002">
    <property type="protein sequence ID" value="KAK7508271.1"/>
    <property type="molecule type" value="Genomic_DNA"/>
</dbReference>
<dbReference type="NCBIfam" id="TIGR03167">
    <property type="entry name" value="tRNA_sel_U_synt"/>
    <property type="match status" value="1"/>
</dbReference>
<proteinExistence type="predicted"/>
<evidence type="ECO:0000313" key="3">
    <source>
        <dbReference type="EMBL" id="KAK7508271.1"/>
    </source>
</evidence>
<dbReference type="InterPro" id="IPR001307">
    <property type="entry name" value="Thiosulphate_STrfase_CS"/>
</dbReference>
<dbReference type="PANTHER" id="PTHR30401">
    <property type="entry name" value="TRNA 2-SELENOURIDINE SYNTHASE"/>
    <property type="match status" value="1"/>
</dbReference>
<comment type="caution">
    <text evidence="3">The sequence shown here is derived from an EMBL/GenBank/DDBJ whole genome shotgun (WGS) entry which is preliminary data.</text>
</comment>